<evidence type="ECO:0000313" key="1">
    <source>
        <dbReference type="EMBL" id="VDC31929.1"/>
    </source>
</evidence>
<name>A0A3P5XB81_9BACL</name>
<dbReference type="EMBL" id="UXAV01000043">
    <property type="protein sequence ID" value="VDC31929.1"/>
    <property type="molecule type" value="Genomic_DNA"/>
</dbReference>
<sequence length="80" mass="9171">MEVFLGIHYFHQLMIRHTTHPATRTAIIRMAMAMAMVIHRMGIILHTSAIHRTDITDLTRKKTGNATEFPLALPVFHCSF</sequence>
<gene>
    <name evidence="1" type="ORF">FILTAD_02515</name>
</gene>
<organism evidence="1 2">
    <name type="scientific">Filibacter tadaridae</name>
    <dbReference type="NCBI Taxonomy" id="2483811"/>
    <lineage>
        <taxon>Bacteria</taxon>
        <taxon>Bacillati</taxon>
        <taxon>Bacillota</taxon>
        <taxon>Bacilli</taxon>
        <taxon>Bacillales</taxon>
        <taxon>Caryophanaceae</taxon>
        <taxon>Filibacter</taxon>
    </lineage>
</organism>
<keyword evidence="2" id="KW-1185">Reference proteome</keyword>
<dbReference type="Proteomes" id="UP000270468">
    <property type="component" value="Unassembled WGS sequence"/>
</dbReference>
<proteinExistence type="predicted"/>
<protein>
    <submittedName>
        <fullName evidence="1">Uncharacterized protein</fullName>
    </submittedName>
</protein>
<reference evidence="1 2" key="1">
    <citation type="submission" date="2018-11" db="EMBL/GenBank/DDBJ databases">
        <authorList>
            <person name="Criscuolo A."/>
        </authorList>
    </citation>
    <scope>NUCLEOTIDE SEQUENCE [LARGE SCALE GENOMIC DNA]</scope>
    <source>
        <strain evidence="1">ATB-66</strain>
    </source>
</reference>
<dbReference type="AlphaFoldDB" id="A0A3P5XB81"/>
<evidence type="ECO:0000313" key="2">
    <source>
        <dbReference type="Proteomes" id="UP000270468"/>
    </source>
</evidence>
<accession>A0A3P5XB81</accession>